<feature type="binding site" description="in other chain" evidence="2">
    <location>
        <begin position="48"/>
        <end position="51"/>
    </location>
    <ligand>
        <name>carbamoyl phosphate</name>
        <dbReference type="ChEBI" id="CHEBI:58228"/>
        <note>ligand shared between two neighboring subunits</note>
    </ligand>
</feature>
<name>A0A098S7X6_9BACT</name>
<comment type="catalytic activity">
    <reaction evidence="2">
        <text>N(2)-succinyl-L-ornithine + carbamoyl phosphate = N(2)-succinyl-L-citrulline + phosphate + H(+)</text>
        <dbReference type="Rhea" id="RHEA:25884"/>
        <dbReference type="ChEBI" id="CHEBI:15378"/>
        <dbReference type="ChEBI" id="CHEBI:43474"/>
        <dbReference type="ChEBI" id="CHEBI:58228"/>
        <dbReference type="ChEBI" id="CHEBI:58514"/>
        <dbReference type="ChEBI" id="CHEBI:58862"/>
        <dbReference type="EC" id="2.1.3.11"/>
    </reaction>
</comment>
<dbReference type="GO" id="GO:0004585">
    <property type="term" value="F:ornithine carbamoyltransferase activity"/>
    <property type="evidence" value="ECO:0007669"/>
    <property type="project" value="InterPro"/>
</dbReference>
<dbReference type="STRING" id="1524460.IX84_10340"/>
<dbReference type="PRINTS" id="PR00101">
    <property type="entry name" value="ATCASE"/>
</dbReference>
<comment type="similarity">
    <text evidence="2">Belongs to the aspartate/ornithine carbamoyltransferase superfamily. SOTCase family.</text>
</comment>
<dbReference type="Proteomes" id="UP000029736">
    <property type="component" value="Unassembled WGS sequence"/>
</dbReference>
<dbReference type="OrthoDB" id="9802587at2"/>
<dbReference type="PANTHER" id="PTHR45753:SF3">
    <property type="entry name" value="ORNITHINE TRANSCARBAMYLASE, MITOCHONDRIAL"/>
    <property type="match status" value="1"/>
</dbReference>
<evidence type="ECO:0000313" key="5">
    <source>
        <dbReference type="EMBL" id="KGE88205.1"/>
    </source>
</evidence>
<comment type="function">
    <text evidence="2">Catalyzes the transfer of the carbamoyl group from carbamoyl phosphate to the delta-amino group of N(2)-succinyl-L-ornithine to produce N(2)-succinyl-L-citrulline. Is essential for arginine biosynthesis.</text>
</comment>
<dbReference type="Pfam" id="PF02729">
    <property type="entry name" value="OTCace_N"/>
    <property type="match status" value="1"/>
</dbReference>
<dbReference type="GO" id="GO:0016597">
    <property type="term" value="F:amino acid binding"/>
    <property type="evidence" value="ECO:0007669"/>
    <property type="project" value="InterPro"/>
</dbReference>
<keyword evidence="1 2" id="KW-0808">Transferase</keyword>
<gene>
    <name evidence="2" type="primary">argF'</name>
    <name evidence="5" type="ORF">IX84_10340</name>
</gene>
<dbReference type="PRINTS" id="PR00100">
    <property type="entry name" value="AOTCASE"/>
</dbReference>
<comment type="pathway">
    <text evidence="2">Amino-acid biosynthesis; L-arginine biosynthesis.</text>
</comment>
<dbReference type="InterPro" id="IPR043696">
    <property type="entry name" value="ArgF'-like"/>
</dbReference>
<evidence type="ECO:0000313" key="6">
    <source>
        <dbReference type="Proteomes" id="UP000029736"/>
    </source>
</evidence>
<feature type="binding site" description="in other chain" evidence="2">
    <location>
        <begin position="272"/>
        <end position="273"/>
    </location>
    <ligand>
        <name>carbamoyl phosphate</name>
        <dbReference type="ChEBI" id="CHEBI:58228"/>
        <note>ligand shared between two neighboring subunits</note>
    </ligand>
</feature>
<feature type="binding site" description="in other chain" evidence="2">
    <location>
        <position position="110"/>
    </location>
    <ligand>
        <name>carbamoyl phosphate</name>
        <dbReference type="ChEBI" id="CHEBI:58228"/>
        <note>ligand shared between two neighboring subunits</note>
    </ligand>
</feature>
<feature type="binding site" description="in other chain" evidence="2">
    <location>
        <begin position="147"/>
        <end position="150"/>
    </location>
    <ligand>
        <name>carbamoyl phosphate</name>
        <dbReference type="ChEBI" id="CHEBI:58228"/>
        <note>ligand shared between two neighboring subunits</note>
    </ligand>
</feature>
<keyword evidence="2" id="KW-0055">Arginine biosynthesis</keyword>
<evidence type="ECO:0000259" key="4">
    <source>
        <dbReference type="Pfam" id="PF02729"/>
    </source>
</evidence>
<dbReference type="Gene3D" id="3.40.50.1370">
    <property type="entry name" value="Aspartate/ornithine carbamoyltransferase"/>
    <property type="match status" value="2"/>
</dbReference>
<dbReference type="UniPathway" id="UPA00068"/>
<dbReference type="InterPro" id="IPR006132">
    <property type="entry name" value="Asp/Orn_carbamoyltranf_P-bd"/>
</dbReference>
<feature type="domain" description="Aspartate/ornithine carbamoyltransferase carbamoyl-P binding" evidence="4">
    <location>
        <begin position="3"/>
        <end position="160"/>
    </location>
</feature>
<feature type="domain" description="Aspartate/ornithine carbamoyltransferase Asp/Orn-binding" evidence="3">
    <location>
        <begin position="184"/>
        <end position="308"/>
    </location>
</feature>
<dbReference type="SUPFAM" id="SSF53671">
    <property type="entry name" value="Aspartate/ornithine carbamoyltransferase"/>
    <property type="match status" value="1"/>
</dbReference>
<comment type="caution">
    <text evidence="5">The sequence shown here is derived from an EMBL/GenBank/DDBJ whole genome shotgun (WGS) entry which is preliminary data.</text>
</comment>
<dbReference type="EC" id="2.1.3.11" evidence="2"/>
<dbReference type="InterPro" id="IPR036901">
    <property type="entry name" value="Asp/Orn_carbamoylTrfase_sf"/>
</dbReference>
<reference evidence="5 6" key="1">
    <citation type="journal article" date="2014" name="Int. J. Syst. Evol. Microbiol.">
        <title>Phaeodactylibacter xiamenensis gen. nov., sp. nov., a member of the family Saprospiraceae isolated from the marine alga Phaeodactylum tricornutum.</title>
        <authorList>
            <person name="Chen Z.Jr."/>
            <person name="Lei X."/>
            <person name="Lai Q."/>
            <person name="Li Y."/>
            <person name="Zhang B."/>
            <person name="Zhang J."/>
            <person name="Zhang H."/>
            <person name="Yang L."/>
            <person name="Zheng W."/>
            <person name="Tian Y."/>
            <person name="Yu Z."/>
            <person name="Xu H.Jr."/>
            <person name="Zheng T."/>
        </authorList>
    </citation>
    <scope>NUCLEOTIDE SEQUENCE [LARGE SCALE GENOMIC DNA]</scope>
    <source>
        <strain evidence="5 6">KD52</strain>
    </source>
</reference>
<sequence length="315" mass="35374">MQHFTSVHDVADPAALVQSALELKQSPPEDLLSIGQHKTMVLLFFNPSLRTRLSTQKAGLSLGMQVMVHNAGQGWQLEFEDGAIMNADKAEHVKEAAGVISQYADIIGVRTFPSLTDCERDYQDFILEQFKTHAKVPVLSLESAIRHPLQSLADWVTIAEHRPAHRPKVVLSWAPHPKALPQAVANSFLEWMQVADMDLCLTHPEGYELAPEFVGDTPVIYDQKRALEGADFVYVKNWSPYQAYGQVQNQDARWMISPEKMAVTNNGRFMHCLPVRRNVVVSDTVIDSPRSLHLEQSNNRTWAAMAAIKELLKSQ</sequence>
<dbReference type="GO" id="GO:0042450">
    <property type="term" value="P:L-arginine biosynthetic process via ornithine"/>
    <property type="evidence" value="ECO:0007669"/>
    <property type="project" value="TreeGrafter"/>
</dbReference>
<feature type="binding site" evidence="2">
    <location>
        <position position="142"/>
    </location>
    <ligand>
        <name>N(2)-succinyl-L-ornithine</name>
        <dbReference type="ChEBI" id="CHEBI:58514"/>
    </ligand>
</feature>
<organism evidence="5 6">
    <name type="scientific">Phaeodactylibacter xiamenensis</name>
    <dbReference type="NCBI Taxonomy" id="1524460"/>
    <lineage>
        <taxon>Bacteria</taxon>
        <taxon>Pseudomonadati</taxon>
        <taxon>Bacteroidota</taxon>
        <taxon>Saprospiria</taxon>
        <taxon>Saprospirales</taxon>
        <taxon>Haliscomenobacteraceae</taxon>
        <taxon>Phaeodactylibacter</taxon>
    </lineage>
</organism>
<evidence type="ECO:0000256" key="2">
    <source>
        <dbReference type="HAMAP-Rule" id="MF_02235"/>
    </source>
</evidence>
<protein>
    <recommendedName>
        <fullName evidence="2">N-succinylornithine carbamoyltransferase</fullName>
        <ecNumber evidence="2">2.1.3.11</ecNumber>
    </recommendedName>
    <alternativeName>
        <fullName evidence="2">N-succinyl-L-ornithine transcarbamylase</fullName>
        <shortName evidence="2">SOTCase</shortName>
    </alternativeName>
</protein>
<keyword evidence="2" id="KW-0028">Amino-acid biosynthesis</keyword>
<dbReference type="AlphaFoldDB" id="A0A098S7X6"/>
<evidence type="ECO:0000259" key="3">
    <source>
        <dbReference type="Pfam" id="PF00185"/>
    </source>
</evidence>
<proteinExistence type="inferred from homology"/>
<feature type="binding site" evidence="2">
    <location>
        <position position="75"/>
    </location>
    <ligand>
        <name>carbamoyl phosphate</name>
        <dbReference type="ChEBI" id="CHEBI:58228"/>
        <note>ligand shared between two neighboring subunits</note>
    </ligand>
</feature>
<dbReference type="InterPro" id="IPR006130">
    <property type="entry name" value="Asp/Orn_carbamoylTrfase"/>
</dbReference>
<dbReference type="NCBIfam" id="NF003384">
    <property type="entry name" value="PRK04523.1"/>
    <property type="match status" value="1"/>
</dbReference>
<dbReference type="EMBL" id="JPOS01000020">
    <property type="protein sequence ID" value="KGE88205.1"/>
    <property type="molecule type" value="Genomic_DNA"/>
</dbReference>
<dbReference type="RefSeq" id="WP_044219521.1">
    <property type="nucleotide sequence ID" value="NZ_JBKAGJ010000007.1"/>
</dbReference>
<dbReference type="Pfam" id="PF00185">
    <property type="entry name" value="OTCace"/>
    <property type="match status" value="1"/>
</dbReference>
<feature type="binding site" description="in other chain" evidence="2">
    <location>
        <position position="300"/>
    </location>
    <ligand>
        <name>carbamoyl phosphate</name>
        <dbReference type="ChEBI" id="CHEBI:58228"/>
        <note>ligand shared between two neighboring subunits</note>
    </ligand>
</feature>
<dbReference type="GO" id="GO:0019240">
    <property type="term" value="P:citrulline biosynthetic process"/>
    <property type="evidence" value="ECO:0007669"/>
    <property type="project" value="TreeGrafter"/>
</dbReference>
<evidence type="ECO:0000256" key="1">
    <source>
        <dbReference type="ARBA" id="ARBA00022679"/>
    </source>
</evidence>
<dbReference type="InterPro" id="IPR006131">
    <property type="entry name" value="Asp_carbamoyltransf_Asp/Orn-bd"/>
</dbReference>
<dbReference type="HAMAP" id="MF_02235">
    <property type="entry name" value="SOTCase"/>
    <property type="match status" value="1"/>
</dbReference>
<accession>A0A098S7X6</accession>
<comment type="subunit">
    <text evidence="2">Homotrimer.</text>
</comment>
<feature type="binding site" evidence="2">
    <location>
        <position position="176"/>
    </location>
    <ligand>
        <name>N(2)-succinyl-L-ornithine</name>
        <dbReference type="ChEBI" id="CHEBI:58514"/>
    </ligand>
</feature>
<keyword evidence="6" id="KW-1185">Reference proteome</keyword>
<feature type="binding site" evidence="2">
    <location>
        <position position="276"/>
    </location>
    <ligand>
        <name>N(2)-succinyl-L-ornithine</name>
        <dbReference type="ChEBI" id="CHEBI:58514"/>
    </ligand>
</feature>
<dbReference type="PANTHER" id="PTHR45753">
    <property type="entry name" value="ORNITHINE CARBAMOYLTRANSFERASE, MITOCHONDRIAL"/>
    <property type="match status" value="1"/>
</dbReference>
<feature type="binding site" evidence="2">
    <location>
        <position position="236"/>
    </location>
    <ligand>
        <name>N(2)-succinyl-L-ornithine</name>
        <dbReference type="ChEBI" id="CHEBI:58514"/>
    </ligand>
</feature>